<feature type="non-terminal residue" evidence="2">
    <location>
        <position position="509"/>
    </location>
</feature>
<dbReference type="EMBL" id="LAZR01038692">
    <property type="protein sequence ID" value="KKL18886.1"/>
    <property type="molecule type" value="Genomic_DNA"/>
</dbReference>
<protein>
    <submittedName>
        <fullName evidence="2">Uncharacterized protein</fullName>
    </submittedName>
</protein>
<dbReference type="AlphaFoldDB" id="A0A0F9DMG4"/>
<feature type="non-terminal residue" evidence="2">
    <location>
        <position position="1"/>
    </location>
</feature>
<feature type="compositionally biased region" description="Pro residues" evidence="1">
    <location>
        <begin position="52"/>
        <end position="69"/>
    </location>
</feature>
<sequence>FATERGGFPARFAGKARKLEGGPPPRLAKTVPVHESSEVKAVRAKVTGEGHNPPPPPPPRLPGEPPPLLPGGQAPSISWWRTVESGTFLSPRAGNLLRKYGEIIGEAPAIRLFFKALAGPAALGRIIPEIRAGVVYRRIQATMESGLGQRLVGSEEAFFRAFEVGRDTSKVVIGGKEVAFGDFASDVLLGTRIGAPRARFPVTAAQREWIAAQKSLMDDIARQYEHVSGEQLRLLGDDYWPRFTIGDDGRVTIKGRVGAKQSPVKDRKFLEMEESIARGTPYASPIETVQLYGRAMQKMTRDKLLIQVIKEDKIGRPVIQQLTQEIKALKVKIKSAKPTTVDELNEVNVLRNKVDNLQAIVASKKRALIPAKQVLGPGFGKTLLEPEAAKVIQDIVGPGLGGKVGKGLRFATYVASIPRFVVTGAMDVGQFFIQGATLLATDPKSWSRAVGHSLTSLFLPEHWSRYLKNSPEAIEAARYGIGRGGIEFLEITKRSAALGRLPGAKAVAA</sequence>
<evidence type="ECO:0000256" key="1">
    <source>
        <dbReference type="SAM" id="MobiDB-lite"/>
    </source>
</evidence>
<evidence type="ECO:0000313" key="2">
    <source>
        <dbReference type="EMBL" id="KKL18886.1"/>
    </source>
</evidence>
<organism evidence="2">
    <name type="scientific">marine sediment metagenome</name>
    <dbReference type="NCBI Taxonomy" id="412755"/>
    <lineage>
        <taxon>unclassified sequences</taxon>
        <taxon>metagenomes</taxon>
        <taxon>ecological metagenomes</taxon>
    </lineage>
</organism>
<feature type="region of interest" description="Disordered" evidence="1">
    <location>
        <begin position="1"/>
        <end position="75"/>
    </location>
</feature>
<gene>
    <name evidence="2" type="ORF">LCGC14_2471040</name>
</gene>
<reference evidence="2" key="1">
    <citation type="journal article" date="2015" name="Nature">
        <title>Complex archaea that bridge the gap between prokaryotes and eukaryotes.</title>
        <authorList>
            <person name="Spang A."/>
            <person name="Saw J.H."/>
            <person name="Jorgensen S.L."/>
            <person name="Zaremba-Niedzwiedzka K."/>
            <person name="Martijn J."/>
            <person name="Lind A.E."/>
            <person name="van Eijk R."/>
            <person name="Schleper C."/>
            <person name="Guy L."/>
            <person name="Ettema T.J."/>
        </authorList>
    </citation>
    <scope>NUCLEOTIDE SEQUENCE</scope>
</reference>
<comment type="caution">
    <text evidence="2">The sequence shown here is derived from an EMBL/GenBank/DDBJ whole genome shotgun (WGS) entry which is preliminary data.</text>
</comment>
<accession>A0A0F9DMG4</accession>
<proteinExistence type="predicted"/>
<name>A0A0F9DMG4_9ZZZZ</name>